<gene>
    <name evidence="18" type="ORF">MBJ925_LOCUS30359</name>
</gene>
<dbReference type="PROSITE" id="PS50089">
    <property type="entry name" value="ZF_RING_2"/>
    <property type="match status" value="1"/>
</dbReference>
<dbReference type="Gene3D" id="3.30.40.10">
    <property type="entry name" value="Zinc/RING finger domain, C3HC4 (zinc finger)"/>
    <property type="match status" value="1"/>
</dbReference>
<dbReference type="InterPro" id="IPR001841">
    <property type="entry name" value="Znf_RING"/>
</dbReference>
<evidence type="ECO:0000256" key="10">
    <source>
        <dbReference type="ARBA" id="ARBA00022737"/>
    </source>
</evidence>
<dbReference type="SMART" id="SM01197">
    <property type="entry name" value="FANCL_C"/>
    <property type="match status" value="1"/>
</dbReference>
<dbReference type="InterPro" id="IPR054476">
    <property type="entry name" value="Ltn1_N"/>
</dbReference>
<dbReference type="GO" id="GO:0016567">
    <property type="term" value="P:protein ubiquitination"/>
    <property type="evidence" value="ECO:0007669"/>
    <property type="project" value="UniProtKB-UniPathway"/>
</dbReference>
<comment type="function">
    <text evidence="16">E3 ubiquitin-protein ligase. Component of the ribosome quality control complex (RQC), a ribosome-associated complex that mediates ubiquitination and extraction of incompletely synthesized nascent chains for proteasomal degradation.</text>
</comment>
<accession>A0A816XEB5</accession>
<keyword evidence="13 16" id="KW-0862">Zinc</keyword>
<dbReference type="GO" id="GO:0072344">
    <property type="term" value="P:rescue of stalled ribosome"/>
    <property type="evidence" value="ECO:0007669"/>
    <property type="project" value="UniProtKB-UniRule"/>
</dbReference>
<comment type="similarity">
    <text evidence="4 16">Belongs to the LTN1 family.</text>
</comment>
<evidence type="ECO:0000256" key="16">
    <source>
        <dbReference type="RuleBase" id="RU367090"/>
    </source>
</evidence>
<evidence type="ECO:0000256" key="8">
    <source>
        <dbReference type="ARBA" id="ARBA00022679"/>
    </source>
</evidence>
<evidence type="ECO:0000256" key="2">
    <source>
        <dbReference type="ARBA" id="ARBA00004514"/>
    </source>
</evidence>
<evidence type="ECO:0000256" key="14">
    <source>
        <dbReference type="ARBA" id="ARBA00032366"/>
    </source>
</evidence>
<comment type="pathway">
    <text evidence="3 16">Protein modification; protein ubiquitination.</text>
</comment>
<dbReference type="Pfam" id="PF22999">
    <property type="entry name" value="LTN1_E3_ligase_6th"/>
    <property type="match status" value="1"/>
</dbReference>
<dbReference type="InterPro" id="IPR011989">
    <property type="entry name" value="ARM-like"/>
</dbReference>
<dbReference type="EC" id="2.3.2.27" evidence="5 16"/>
<evidence type="ECO:0000256" key="9">
    <source>
        <dbReference type="ARBA" id="ARBA00022723"/>
    </source>
</evidence>
<evidence type="ECO:0000256" key="3">
    <source>
        <dbReference type="ARBA" id="ARBA00004906"/>
    </source>
</evidence>
<dbReference type="PANTHER" id="PTHR12389">
    <property type="entry name" value="ZINC FINGER PROTEIN 294"/>
    <property type="match status" value="1"/>
</dbReference>
<comment type="caution">
    <text evidence="18">The sequence shown here is derived from an EMBL/GenBank/DDBJ whole genome shotgun (WGS) entry which is preliminary data.</text>
</comment>
<evidence type="ECO:0000256" key="11">
    <source>
        <dbReference type="ARBA" id="ARBA00022771"/>
    </source>
</evidence>
<dbReference type="InterPro" id="IPR039795">
    <property type="entry name" value="LTN1/Rkr1"/>
</dbReference>
<comment type="catalytic activity">
    <reaction evidence="1 16">
        <text>S-ubiquitinyl-[E2 ubiquitin-conjugating enzyme]-L-cysteine + [acceptor protein]-L-lysine = [E2 ubiquitin-conjugating enzyme]-L-cysteine + N(6)-ubiquitinyl-[acceptor protein]-L-lysine.</text>
        <dbReference type="EC" id="2.3.2.27"/>
    </reaction>
</comment>
<dbReference type="InterPro" id="IPR039804">
    <property type="entry name" value="RING-CH-C4HC3_LTN1"/>
</dbReference>
<evidence type="ECO:0000256" key="5">
    <source>
        <dbReference type="ARBA" id="ARBA00012483"/>
    </source>
</evidence>
<dbReference type="FunFam" id="3.30.40.10:FF:000038">
    <property type="entry name" value="E3 ubiquitin-protein ligase listerin"/>
    <property type="match status" value="1"/>
</dbReference>
<keyword evidence="11 15" id="KW-0863">Zinc-finger</keyword>
<dbReference type="SUPFAM" id="SSF48371">
    <property type="entry name" value="ARM repeat"/>
    <property type="match status" value="1"/>
</dbReference>
<dbReference type="Gene3D" id="1.25.10.10">
    <property type="entry name" value="Leucine-rich Repeat Variant"/>
    <property type="match status" value="1"/>
</dbReference>
<dbReference type="Proteomes" id="UP000663824">
    <property type="component" value="Unassembled WGS sequence"/>
</dbReference>
<keyword evidence="12 16" id="KW-0833">Ubl conjugation pathway</keyword>
<keyword evidence="7" id="KW-0963">Cytoplasm</keyword>
<comment type="subcellular location">
    <subcellularLocation>
        <location evidence="2">Cytoplasm</location>
        <location evidence="2">Cytosol</location>
    </subcellularLocation>
</comment>
<comment type="subunit">
    <text evidence="16">Component of the ribosome quality control complex (RQC).</text>
</comment>
<dbReference type="InterPro" id="IPR054478">
    <property type="entry name" value="LTN1_UBC"/>
</dbReference>
<evidence type="ECO:0000256" key="12">
    <source>
        <dbReference type="ARBA" id="ARBA00022786"/>
    </source>
</evidence>
<dbReference type="GO" id="GO:1990112">
    <property type="term" value="C:RQC complex"/>
    <property type="evidence" value="ECO:0007669"/>
    <property type="project" value="UniProtKB-UniRule"/>
</dbReference>
<evidence type="ECO:0000256" key="4">
    <source>
        <dbReference type="ARBA" id="ARBA00007997"/>
    </source>
</evidence>
<dbReference type="GO" id="GO:0005829">
    <property type="term" value="C:cytosol"/>
    <property type="evidence" value="ECO:0007669"/>
    <property type="project" value="UniProtKB-SubCell"/>
</dbReference>
<protein>
    <recommendedName>
        <fullName evidence="6 16">E3 ubiquitin-protein ligase listerin</fullName>
        <ecNumber evidence="5 16">2.3.2.27</ecNumber>
    </recommendedName>
    <alternativeName>
        <fullName evidence="14 16">RING-type E3 ubiquitin transferase listerin</fullName>
    </alternativeName>
</protein>
<keyword evidence="9 16" id="KW-0479">Metal-binding</keyword>
<dbReference type="SUPFAM" id="SSF57850">
    <property type="entry name" value="RING/U-box"/>
    <property type="match status" value="1"/>
</dbReference>
<dbReference type="GO" id="GO:0061630">
    <property type="term" value="F:ubiquitin protein ligase activity"/>
    <property type="evidence" value="ECO:0007669"/>
    <property type="project" value="UniProtKB-UniRule"/>
</dbReference>
<evidence type="ECO:0000256" key="13">
    <source>
        <dbReference type="ARBA" id="ARBA00022833"/>
    </source>
</evidence>
<evidence type="ECO:0000256" key="1">
    <source>
        <dbReference type="ARBA" id="ARBA00000900"/>
    </source>
</evidence>
<keyword evidence="8 16" id="KW-0808">Transferase</keyword>
<dbReference type="GO" id="GO:0008270">
    <property type="term" value="F:zinc ion binding"/>
    <property type="evidence" value="ECO:0007669"/>
    <property type="project" value="UniProtKB-KW"/>
</dbReference>
<dbReference type="InterPro" id="IPR013083">
    <property type="entry name" value="Znf_RING/FYVE/PHD"/>
</dbReference>
<name>A0A816XEB5_9BILA</name>
<dbReference type="CDD" id="cd16491">
    <property type="entry name" value="RING-CH-C4HC3_LTN1"/>
    <property type="match status" value="1"/>
</dbReference>
<keyword evidence="10" id="KW-0677">Repeat</keyword>
<dbReference type="Pfam" id="PF23009">
    <property type="entry name" value="UBC_like"/>
    <property type="match status" value="1"/>
</dbReference>
<evidence type="ECO:0000256" key="7">
    <source>
        <dbReference type="ARBA" id="ARBA00022490"/>
    </source>
</evidence>
<dbReference type="InterPro" id="IPR016024">
    <property type="entry name" value="ARM-type_fold"/>
</dbReference>
<sequence>MSKRGTQRTRGNLKVSNFLLGTLYPCVNIFQPASSTKATATLLTHGISPFALFSGELPITNGIDEYGIDNDVDPELRVILRKLTKKDSTTKIRAFDELRDYCDANESDDKIRVILPLFVFHYRKWSTDSDQRVRDECQSTFDTIGMRMKKNLLPHLKTILPIWLMAQCDSYAPAASKAKFLYAKLFTGQNKQAEVVYFARNEIMSTLTDEINQCSDVLKDKKENEMETDDAHERRLTQVLLALGLFLNYFEANKRSDLTSQLKIIFDSGKFWKLDKIKSIQIQSSFYRCLYELINLIPDVIREYKTKIIPLVFYAINETEPKLCPLIWDCLIICLDTFDDCWLLVNHQKAFLPKLYAFLRNACHGNVFGVKDCLLPLIQKIPSTIIGEGTNNHFIENFFQAMEEGILSIKGRQQMNNVSSLLKAYMDCLLYVLENHSTGQLVFLNDRLLPLIRRLLTDKDCSIRNVYARQYFHFLNSIQSFRLYSDHLNSVLSLFRDLINPTTTNESIDLKYIFQQSALLFETILSPPKLKNLRFAATTTSFSDISSVDSTTFQAEDDADDNIDNNNNQKELYLIQFTTDLCRYCFQFCTENPNQSSFEHSLNLFTRLLNSSISNDVEIIKKLINTNDNINSIPDVFYLYYARPLMKIAIEQHFSLDDILELTIQILYVFDSSEVVVERVLADLIKLESSRRFYFLLASIVCRYESSPSFHTWLQAHGVLEQLLNMTASVTKPSDDNDLNFPVSTEEFQLLSSLLCSSKPAQFLTSIQQEQIVYLACRLLEQQAPSLNETDTHNDLIQSIDHVAKHLFQNIDKTYENQSTKNLFQLYIQNDIINLIRKNADLSLHQRSIWSIALKQSVTTRNELYNQLINFILSYIPTQSDNDLFIDMIITIFQDENLLSKKLYTKLFERVSLDRDFICESWICGIYHGWLLPDQTIEIKIQNKAFAEYERLIDVQFLSLLIIRQYELNSYLWSNDDLIRNLILNYYLFQYRCIDTKQIYRLFERLFHLSTFNIEFSLIEKSFLSNEFYSELIYYHFYCQIKDKYLNINQRDDSIQYTFILNNNDELNSHLILTSFVRESQAKLIIPYLIEQCQDERRSELTLAALNQSLLRMNKLGIILDQHYLNSILNILLKFNVSSKEIVQLIQLWNTLLNHGSFIETLKNSHWDNVLCLISNLFQNLTNIQQQINQQFTLKTEFLFIHASNLLATIGKLLTNNNKSNETDEFRKQLYDEWLLLYSKEIYQGLLPLYIALPSALNEFSAFYVTNEMVKSICCAICTIPIDYLLSNNLKPLFHSEDHQSKLPESIQTVFNHLYRLLCLTSNRPLQYSSFHLLNRLLVHISPALILTTNNNEAIAEDDKTCRLPGSMLEALERTENTIKQLLNENDIAEEHLLGDNDHEIISQSSSTTVKSDKEHVIIGELLNYKLLLNLISCYKLVEERYTYKLMLQEKKLVDRFLSIVLGLIPANPVYNDPSSMQVSCITKKLTHSKSMFENDIQLSPDSDLYSPYTIPHLACSVYFQCLSSIPALVREWYHNQAKRIRDAVDRVTQKYVSPILIQRELDAASALKDISVGEAGLFNVKKHSNTREITAIYNIETSRVEICIRLPVNYPLSYANIECTHHVGFTKDQWNKWMLQLKTNLMQNNGDISDGLLIWKQNIAKTMQGIEECSICYCILHANNELPKRTCRTCKKKFHDACLFRWFRSSNKSTCPHCRANF</sequence>
<evidence type="ECO:0000256" key="6">
    <source>
        <dbReference type="ARBA" id="ARBA00017157"/>
    </source>
</evidence>
<evidence type="ECO:0000313" key="18">
    <source>
        <dbReference type="EMBL" id="CAF2145901.1"/>
    </source>
</evidence>
<reference evidence="18" key="1">
    <citation type="submission" date="2021-02" db="EMBL/GenBank/DDBJ databases">
        <authorList>
            <person name="Nowell W R."/>
        </authorList>
    </citation>
    <scope>NUCLEOTIDE SEQUENCE</scope>
</reference>
<dbReference type="GO" id="GO:0043023">
    <property type="term" value="F:ribosomal large subunit binding"/>
    <property type="evidence" value="ECO:0007669"/>
    <property type="project" value="TreeGrafter"/>
</dbReference>
<feature type="domain" description="RING-type" evidence="17">
    <location>
        <begin position="1670"/>
        <end position="1716"/>
    </location>
</feature>
<proteinExistence type="inferred from homology"/>
<dbReference type="Pfam" id="PF22958">
    <property type="entry name" value="Ltn1_1st"/>
    <property type="match status" value="1"/>
</dbReference>
<organism evidence="18 19">
    <name type="scientific">Rotaria magnacalcarata</name>
    <dbReference type="NCBI Taxonomy" id="392030"/>
    <lineage>
        <taxon>Eukaryota</taxon>
        <taxon>Metazoa</taxon>
        <taxon>Spiralia</taxon>
        <taxon>Gnathifera</taxon>
        <taxon>Rotifera</taxon>
        <taxon>Eurotatoria</taxon>
        <taxon>Bdelloidea</taxon>
        <taxon>Philodinida</taxon>
        <taxon>Philodinidae</taxon>
        <taxon>Rotaria</taxon>
    </lineage>
</organism>
<dbReference type="PANTHER" id="PTHR12389:SF0">
    <property type="entry name" value="E3 UBIQUITIN-PROTEIN LIGASE LISTERIN"/>
    <property type="match status" value="1"/>
</dbReference>
<evidence type="ECO:0000313" key="19">
    <source>
        <dbReference type="Proteomes" id="UP000663824"/>
    </source>
</evidence>
<dbReference type="InterPro" id="IPR054477">
    <property type="entry name" value="LTN1_E3_ligase_6th"/>
</dbReference>
<evidence type="ECO:0000256" key="15">
    <source>
        <dbReference type="PROSITE-ProRule" id="PRU00175"/>
    </source>
</evidence>
<dbReference type="UniPathway" id="UPA00143"/>
<dbReference type="GO" id="GO:1990116">
    <property type="term" value="P:ribosome-associated ubiquitin-dependent protein catabolic process"/>
    <property type="evidence" value="ECO:0007669"/>
    <property type="project" value="UniProtKB-UniRule"/>
</dbReference>
<dbReference type="EMBL" id="CAJNRE010016404">
    <property type="protein sequence ID" value="CAF2145901.1"/>
    <property type="molecule type" value="Genomic_DNA"/>
</dbReference>
<evidence type="ECO:0000259" key="17">
    <source>
        <dbReference type="PROSITE" id="PS50089"/>
    </source>
</evidence>